<comment type="function">
    <text evidence="13">Catalyzes the ferrous insertion into protoporphyrin IX.</text>
</comment>
<dbReference type="InterPro" id="IPR001015">
    <property type="entry name" value="Ferrochelatase"/>
</dbReference>
<dbReference type="InterPro" id="IPR019772">
    <property type="entry name" value="Ferrochelatase_AS"/>
</dbReference>
<dbReference type="NCBIfam" id="TIGR00109">
    <property type="entry name" value="hemH"/>
    <property type="match status" value="1"/>
</dbReference>
<organism evidence="14 15">
    <name type="scientific">Melipona quadrifasciata</name>
    <dbReference type="NCBI Taxonomy" id="166423"/>
    <lineage>
        <taxon>Eukaryota</taxon>
        <taxon>Metazoa</taxon>
        <taxon>Ecdysozoa</taxon>
        <taxon>Arthropoda</taxon>
        <taxon>Hexapoda</taxon>
        <taxon>Insecta</taxon>
        <taxon>Pterygota</taxon>
        <taxon>Neoptera</taxon>
        <taxon>Endopterygota</taxon>
        <taxon>Hymenoptera</taxon>
        <taxon>Apocrita</taxon>
        <taxon>Aculeata</taxon>
        <taxon>Apoidea</taxon>
        <taxon>Anthophila</taxon>
        <taxon>Apidae</taxon>
        <taxon>Melipona</taxon>
    </lineage>
</organism>
<comment type="pathway">
    <text evidence="2 13">Porphyrin-containing compound metabolism; protoheme biosynthesis; protoheme from protoporphyrin-IX: step 1/1.</text>
</comment>
<evidence type="ECO:0000256" key="2">
    <source>
        <dbReference type="ARBA" id="ARBA00004943"/>
    </source>
</evidence>
<dbReference type="STRING" id="166423.A0A0M9ADJ3"/>
<evidence type="ECO:0000256" key="10">
    <source>
        <dbReference type="ARBA" id="ARBA00023239"/>
    </source>
</evidence>
<evidence type="ECO:0000256" key="3">
    <source>
        <dbReference type="ARBA" id="ARBA00007718"/>
    </source>
</evidence>
<dbReference type="InterPro" id="IPR033659">
    <property type="entry name" value="Ferrochelatase_N"/>
</dbReference>
<dbReference type="Gene3D" id="3.40.50.1400">
    <property type="match status" value="2"/>
</dbReference>
<proteinExistence type="inferred from homology"/>
<evidence type="ECO:0000313" key="14">
    <source>
        <dbReference type="EMBL" id="KOX80939.1"/>
    </source>
</evidence>
<dbReference type="FunFam" id="3.40.50.1400:FF:000003">
    <property type="entry name" value="Ferrochelatase"/>
    <property type="match status" value="1"/>
</dbReference>
<evidence type="ECO:0000256" key="7">
    <source>
        <dbReference type="ARBA" id="ARBA00023128"/>
    </source>
</evidence>
<dbReference type="SUPFAM" id="SSF53800">
    <property type="entry name" value="Chelatase"/>
    <property type="match status" value="1"/>
</dbReference>
<keyword evidence="15" id="KW-1185">Reference proteome</keyword>
<gene>
    <name evidence="14" type="ORF">WN51_00857</name>
</gene>
<dbReference type="InterPro" id="IPR033644">
    <property type="entry name" value="Ferrochelatase_C"/>
</dbReference>
<dbReference type="AlphaFoldDB" id="A0A0M9ADJ3"/>
<dbReference type="GO" id="GO:0004325">
    <property type="term" value="F:ferrochelatase activity"/>
    <property type="evidence" value="ECO:0007669"/>
    <property type="project" value="UniProtKB-UniRule"/>
</dbReference>
<dbReference type="PANTHER" id="PTHR11108">
    <property type="entry name" value="FERROCHELATASE"/>
    <property type="match status" value="1"/>
</dbReference>
<reference evidence="14 15" key="1">
    <citation type="submission" date="2015-07" db="EMBL/GenBank/DDBJ databases">
        <title>The genome of Melipona quadrifasciata.</title>
        <authorList>
            <person name="Pan H."/>
            <person name="Kapheim K."/>
        </authorList>
    </citation>
    <scope>NUCLEOTIDE SEQUENCE [LARGE SCALE GENOMIC DNA]</scope>
    <source>
        <strain evidence="14">0111107301</strain>
        <tissue evidence="14">Whole body</tissue>
    </source>
</reference>
<keyword evidence="5" id="KW-0809">Transit peptide</keyword>
<name>A0A0M9ADJ3_9HYME</name>
<keyword evidence="8 13" id="KW-0350">Heme biosynthesis</keyword>
<dbReference type="GO" id="GO:0006783">
    <property type="term" value="P:heme biosynthetic process"/>
    <property type="evidence" value="ECO:0007669"/>
    <property type="project" value="UniProtKB-UniRule"/>
</dbReference>
<dbReference type="EMBL" id="KQ435694">
    <property type="protein sequence ID" value="KOX80939.1"/>
    <property type="molecule type" value="Genomic_DNA"/>
</dbReference>
<evidence type="ECO:0000256" key="11">
    <source>
        <dbReference type="ARBA" id="ARBA00023244"/>
    </source>
</evidence>
<evidence type="ECO:0000256" key="1">
    <source>
        <dbReference type="ARBA" id="ARBA00004443"/>
    </source>
</evidence>
<dbReference type="HAMAP" id="MF_00323">
    <property type="entry name" value="Ferrochelatase"/>
    <property type="match status" value="1"/>
</dbReference>
<comment type="catalytic activity">
    <reaction evidence="12">
        <text>heme b + 2 H(+) = protoporphyrin IX + Fe(2+)</text>
        <dbReference type="Rhea" id="RHEA:22584"/>
        <dbReference type="ChEBI" id="CHEBI:15378"/>
        <dbReference type="ChEBI" id="CHEBI:29033"/>
        <dbReference type="ChEBI" id="CHEBI:57306"/>
        <dbReference type="ChEBI" id="CHEBI:60344"/>
        <dbReference type="EC" id="4.98.1.1"/>
    </reaction>
    <physiologicalReaction direction="right-to-left" evidence="12">
        <dbReference type="Rhea" id="RHEA:22586"/>
    </physiologicalReaction>
</comment>
<dbReference type="CDD" id="cd00419">
    <property type="entry name" value="Ferrochelatase_C"/>
    <property type="match status" value="1"/>
</dbReference>
<evidence type="ECO:0000313" key="15">
    <source>
        <dbReference type="Proteomes" id="UP000053105"/>
    </source>
</evidence>
<evidence type="ECO:0000256" key="9">
    <source>
        <dbReference type="ARBA" id="ARBA00023136"/>
    </source>
</evidence>
<protein>
    <recommendedName>
        <fullName evidence="13">Ferrochelatase</fullName>
        <ecNumber evidence="13">4.98.1.1</ecNumber>
    </recommendedName>
</protein>
<evidence type="ECO:0000256" key="4">
    <source>
        <dbReference type="ARBA" id="ARBA00022792"/>
    </source>
</evidence>
<keyword evidence="7" id="KW-0496">Mitochondrion</keyword>
<dbReference type="PANTHER" id="PTHR11108:SF1">
    <property type="entry name" value="FERROCHELATASE, MITOCHONDRIAL"/>
    <property type="match status" value="1"/>
</dbReference>
<evidence type="ECO:0000256" key="5">
    <source>
        <dbReference type="ARBA" id="ARBA00022946"/>
    </source>
</evidence>
<dbReference type="GO" id="GO:0005743">
    <property type="term" value="C:mitochondrial inner membrane"/>
    <property type="evidence" value="ECO:0007669"/>
    <property type="project" value="UniProtKB-SubCell"/>
</dbReference>
<keyword evidence="11 13" id="KW-0627">Porphyrin biosynthesis</keyword>
<dbReference type="UniPathway" id="UPA00252">
    <property type="reaction ID" value="UER00325"/>
</dbReference>
<evidence type="ECO:0000256" key="6">
    <source>
        <dbReference type="ARBA" id="ARBA00023004"/>
    </source>
</evidence>
<evidence type="ECO:0000256" key="8">
    <source>
        <dbReference type="ARBA" id="ARBA00023133"/>
    </source>
</evidence>
<dbReference type="Pfam" id="PF00762">
    <property type="entry name" value="Ferrochelatase"/>
    <property type="match status" value="1"/>
</dbReference>
<comment type="similarity">
    <text evidence="3 13">Belongs to the ferrochelatase family.</text>
</comment>
<dbReference type="Proteomes" id="UP000053105">
    <property type="component" value="Unassembled WGS sequence"/>
</dbReference>
<keyword evidence="10 13" id="KW-0456">Lyase</keyword>
<evidence type="ECO:0000256" key="13">
    <source>
        <dbReference type="RuleBase" id="RU000607"/>
    </source>
</evidence>
<dbReference type="EC" id="4.98.1.1" evidence="13"/>
<keyword evidence="6 13" id="KW-0408">Iron</keyword>
<evidence type="ECO:0000256" key="12">
    <source>
        <dbReference type="ARBA" id="ARBA00049915"/>
    </source>
</evidence>
<dbReference type="CDD" id="cd03411">
    <property type="entry name" value="Ferrochelatase_N"/>
    <property type="match status" value="1"/>
</dbReference>
<dbReference type="PROSITE" id="PS00534">
    <property type="entry name" value="FERROCHELATASE"/>
    <property type="match status" value="1"/>
</dbReference>
<keyword evidence="4 13" id="KW-0999">Mitochondrion inner membrane</keyword>
<sequence length="522" mass="59527">MASKLLDVLQIGKQRVKSSILPWRQLSTTNLKQSNVKPKTGVLMLNMGGPSALEEVHEYLLRIMTDRDMIQLPFQSRLGPWIAKSRTPKVQKKYSEIGGKSPILEWTNKQGKLLCEKLDSISPETAPHKHYVAFRYANPLTENTLQKIEEDGIEHMVLFSQYPQYCCATSGSSFIEIYKYYTTRKLPSNMKWSVIDRWATHPLFIETITERIKGELAQFPKDIRSDVIILFSAHSIPLKAVSRGDAYASEVAGTVALVMEKLQYCNPYKLVWQSKVGPVSWLEPFTDDAIKAYVKQGKKHFMLVPIAFVNEHIETLHELDIEYCKELAEELGVEKIRRTAAPNDHPTFIAALADIVVSHLKSNKPISPMFLTRCPHCVSKNCAESKNWYAQRFDDGIGGCECNAERINVLLGGDNFPIRRNTRAVWEPFFIRMLPLLEPVTKLGCQASKWSTLFPQERSAKDFRKWIPHDQRESRGESGHRSKPIWSWLPPPVITESDFRRSNPENLASSVATLMQRKLAIG</sequence>
<accession>A0A0M9ADJ3</accession>
<dbReference type="OrthoDB" id="1323at2759"/>
<comment type="subcellular location">
    <subcellularLocation>
        <location evidence="1">Mitochondrion inner membrane</location>
        <topology evidence="1">Peripheral membrane protein</topology>
        <orientation evidence="1">Matrix side</orientation>
    </subcellularLocation>
</comment>
<keyword evidence="9" id="KW-0472">Membrane</keyword>